<dbReference type="PRINTS" id="PR00344">
    <property type="entry name" value="BCTRLSENSOR"/>
</dbReference>
<dbReference type="PROSITE" id="PS50894">
    <property type="entry name" value="HPT"/>
    <property type="match status" value="2"/>
</dbReference>
<dbReference type="InterPro" id="IPR037006">
    <property type="entry name" value="CheA-like_homodim_sf"/>
</dbReference>
<feature type="domain" description="CheW-like" evidence="10">
    <location>
        <begin position="596"/>
        <end position="730"/>
    </location>
</feature>
<dbReference type="SUPFAM" id="SSF52172">
    <property type="entry name" value="CheY-like"/>
    <property type="match status" value="1"/>
</dbReference>
<dbReference type="InterPro" id="IPR011006">
    <property type="entry name" value="CheY-like_superfamily"/>
</dbReference>
<gene>
    <name evidence="12" type="ORF">UABAM_00584</name>
</gene>
<evidence type="ECO:0000256" key="6">
    <source>
        <dbReference type="PROSITE-ProRule" id="PRU00110"/>
    </source>
</evidence>
<evidence type="ECO:0000256" key="3">
    <source>
        <dbReference type="ARBA" id="ARBA00022553"/>
    </source>
</evidence>
<dbReference type="CDD" id="cd00088">
    <property type="entry name" value="HPT"/>
    <property type="match status" value="2"/>
</dbReference>
<feature type="modified residue" description="4-aspartylphosphate" evidence="7">
    <location>
        <position position="804"/>
    </location>
</feature>
<dbReference type="PROSITE" id="PS50110">
    <property type="entry name" value="RESPONSE_REGULATORY"/>
    <property type="match status" value="1"/>
</dbReference>
<evidence type="ECO:0000259" key="8">
    <source>
        <dbReference type="PROSITE" id="PS50109"/>
    </source>
</evidence>
<feature type="domain" description="HPt" evidence="11">
    <location>
        <begin position="2"/>
        <end position="110"/>
    </location>
</feature>
<evidence type="ECO:0000313" key="13">
    <source>
        <dbReference type="Proteomes" id="UP000326354"/>
    </source>
</evidence>
<feature type="domain" description="Response regulatory" evidence="9">
    <location>
        <begin position="755"/>
        <end position="871"/>
    </location>
</feature>
<dbReference type="GO" id="GO:0000155">
    <property type="term" value="F:phosphorelay sensor kinase activity"/>
    <property type="evidence" value="ECO:0007669"/>
    <property type="project" value="InterPro"/>
</dbReference>
<dbReference type="Proteomes" id="UP000326354">
    <property type="component" value="Chromosome"/>
</dbReference>
<dbReference type="SUPFAM" id="SSF50341">
    <property type="entry name" value="CheW-like"/>
    <property type="match status" value="1"/>
</dbReference>
<dbReference type="AlphaFoldDB" id="A0A5S9IIY3"/>
<accession>A0A5S9IIY3</accession>
<evidence type="ECO:0000256" key="4">
    <source>
        <dbReference type="ARBA" id="ARBA00022679"/>
    </source>
</evidence>
<dbReference type="InterPro" id="IPR003594">
    <property type="entry name" value="HATPase_dom"/>
</dbReference>
<dbReference type="Pfam" id="PF01627">
    <property type="entry name" value="Hpt"/>
    <property type="match status" value="2"/>
</dbReference>
<keyword evidence="3 7" id="KW-0597">Phosphoprotein</keyword>
<dbReference type="OrthoDB" id="9803176at2"/>
<dbReference type="PROSITE" id="PS50851">
    <property type="entry name" value="CHEW"/>
    <property type="match status" value="1"/>
</dbReference>
<dbReference type="PROSITE" id="PS50109">
    <property type="entry name" value="HIS_KIN"/>
    <property type="match status" value="1"/>
</dbReference>
<dbReference type="InterPro" id="IPR004358">
    <property type="entry name" value="Sig_transdc_His_kin-like_C"/>
</dbReference>
<reference evidence="12 13" key="1">
    <citation type="submission" date="2019-08" db="EMBL/GenBank/DDBJ databases">
        <title>Complete genome sequence of Candidatus Uab amorphum.</title>
        <authorList>
            <person name="Shiratori T."/>
            <person name="Suzuki S."/>
            <person name="Kakizawa Y."/>
            <person name="Ishida K."/>
        </authorList>
    </citation>
    <scope>NUCLEOTIDE SEQUENCE [LARGE SCALE GENOMIC DNA]</scope>
    <source>
        <strain evidence="12 13">SRT547</strain>
    </source>
</reference>
<dbReference type="Gene3D" id="1.10.287.560">
    <property type="entry name" value="Histidine kinase CheA-like, homodimeric domain"/>
    <property type="match status" value="1"/>
</dbReference>
<evidence type="ECO:0000256" key="2">
    <source>
        <dbReference type="ARBA" id="ARBA00012438"/>
    </source>
</evidence>
<keyword evidence="5" id="KW-0418">Kinase</keyword>
<dbReference type="EMBL" id="AP019860">
    <property type="protein sequence ID" value="BBM82241.1"/>
    <property type="molecule type" value="Genomic_DNA"/>
</dbReference>
<keyword evidence="4" id="KW-0808">Transferase</keyword>
<proteinExistence type="predicted"/>
<dbReference type="InterPro" id="IPR002545">
    <property type="entry name" value="CheW-lke_dom"/>
</dbReference>
<feature type="domain" description="HPt" evidence="11">
    <location>
        <begin position="155"/>
        <end position="263"/>
    </location>
</feature>
<organism evidence="12 13">
    <name type="scientific">Uabimicrobium amorphum</name>
    <dbReference type="NCBI Taxonomy" id="2596890"/>
    <lineage>
        <taxon>Bacteria</taxon>
        <taxon>Pseudomonadati</taxon>
        <taxon>Planctomycetota</taxon>
        <taxon>Candidatus Uabimicrobiia</taxon>
        <taxon>Candidatus Uabimicrobiales</taxon>
        <taxon>Candidatus Uabimicrobiaceae</taxon>
        <taxon>Candidatus Uabimicrobium</taxon>
    </lineage>
</organism>
<sequence length="876" mass="98664">MDEEDIKEIIDEFTIEASELLEQIDQDLVALEAEPDNHECLKRIFRNFHTIKGTANFLEEKPNFAKMGKISHIAEDVLDALLGNKITANSEIMDYILETVDIVKLLFACEKRGEISDVDISATCQNLQNVLLAPVKEDSEAVEENSEAEEDPGLDEEDIREIVDDFTVEATDLLQKIDQDLVALETEPHNTKFLESIFRHLHTIKGTANFLKSKKNFSKMGKVAHAAEDVMDALRSGKLKMTAEIMDTVLRSVDIIKSLFVITDVDENLITKQLREFLSKDRAQQKPKISVQQTQRIQEALRRPVDNMGETQRRSGILPQDSNIRVDTKRLDHLMNLVGELVLGRNQLLQAMNHLEDVIGDDFHYRKSNSLTTKSEQLQQSKQMLSSASDFLNFVTSELQMAVLKTRMQPIGKIFNRFNRTVRDLARELNKKINLVIDGADTELDKTVIEEIGDPLIHLLRNAVDHGIETIDERQKKGKSPAGTIRLSAYHEGNQIVIRISDDGKGIDPEKVKEKALNMGIVSVEDLEHVPPENLVNLIFMPGFSTAGQVTSISGRGIGMDVVKSNIEKLNGFIEISSTINQGSVFTIRLPLTLAIVQALKISVGNEVFAVPLGSVIETIRTYTHKVETISGQEVIRFRKNIIPLIRLSSLFSLPQNQEHSDKIYVIITRIADQKIGLVVDKILGQQEIVVKSLGNILDNIPGISGACLAGDGRVILILDLAGVIRLLPKKINLGAVKHEVQHQDKQTSKQRRYTVLVVEDSKNERKRICKALHNANFRVVEAQDGREALGQLENYYVDLVLTDLEMPDIDGYEFTRKIKKDTQYKNIPVIVISSHREIINRIKGMEVGIDDYFTKPCDDKKLIEAIQRLLSRELI</sequence>
<dbReference type="Gene3D" id="2.30.30.40">
    <property type="entry name" value="SH3 Domains"/>
    <property type="match status" value="1"/>
</dbReference>
<dbReference type="InterPro" id="IPR008207">
    <property type="entry name" value="Sig_transdc_His_kin_Hpt_dom"/>
</dbReference>
<dbReference type="InterPro" id="IPR005467">
    <property type="entry name" value="His_kinase_dom"/>
</dbReference>
<evidence type="ECO:0000313" key="12">
    <source>
        <dbReference type="EMBL" id="BBM82241.1"/>
    </source>
</evidence>
<dbReference type="Pfam" id="PF01584">
    <property type="entry name" value="CheW"/>
    <property type="match status" value="1"/>
</dbReference>
<evidence type="ECO:0000259" key="9">
    <source>
        <dbReference type="PROSITE" id="PS50110"/>
    </source>
</evidence>
<feature type="domain" description="Histidine kinase" evidence="8">
    <location>
        <begin position="330"/>
        <end position="594"/>
    </location>
</feature>
<evidence type="ECO:0000256" key="1">
    <source>
        <dbReference type="ARBA" id="ARBA00000085"/>
    </source>
</evidence>
<dbReference type="KEGG" id="uam:UABAM_00584"/>
<dbReference type="Pfam" id="PF00072">
    <property type="entry name" value="Response_reg"/>
    <property type="match status" value="1"/>
</dbReference>
<dbReference type="CDD" id="cd16916">
    <property type="entry name" value="HATPase_CheA-like"/>
    <property type="match status" value="1"/>
</dbReference>
<dbReference type="SMART" id="SM00387">
    <property type="entry name" value="HATPase_c"/>
    <property type="match status" value="1"/>
</dbReference>
<name>A0A5S9IIY3_UABAM</name>
<dbReference type="InterPro" id="IPR036890">
    <property type="entry name" value="HATPase_C_sf"/>
</dbReference>
<dbReference type="SMART" id="SM00260">
    <property type="entry name" value="CheW"/>
    <property type="match status" value="1"/>
</dbReference>
<dbReference type="SMART" id="SM00073">
    <property type="entry name" value="HPT"/>
    <property type="match status" value="2"/>
</dbReference>
<dbReference type="InterPro" id="IPR036097">
    <property type="entry name" value="HisK_dim/P_sf"/>
</dbReference>
<dbReference type="FunFam" id="3.30.565.10:FF:000016">
    <property type="entry name" value="Chemotaxis protein CheA, putative"/>
    <property type="match status" value="1"/>
</dbReference>
<evidence type="ECO:0000256" key="7">
    <source>
        <dbReference type="PROSITE-ProRule" id="PRU00169"/>
    </source>
</evidence>
<dbReference type="CDD" id="cd00731">
    <property type="entry name" value="CheA_reg"/>
    <property type="match status" value="1"/>
</dbReference>
<dbReference type="GO" id="GO:0006935">
    <property type="term" value="P:chemotaxis"/>
    <property type="evidence" value="ECO:0007669"/>
    <property type="project" value="InterPro"/>
</dbReference>
<dbReference type="CDD" id="cd17574">
    <property type="entry name" value="REC_OmpR"/>
    <property type="match status" value="1"/>
</dbReference>
<dbReference type="InterPro" id="IPR004105">
    <property type="entry name" value="CheA-like_dim"/>
</dbReference>
<keyword evidence="13" id="KW-1185">Reference proteome</keyword>
<dbReference type="SUPFAM" id="SSF47384">
    <property type="entry name" value="Homodimeric domain of signal transducing histidine kinase"/>
    <property type="match status" value="1"/>
</dbReference>
<dbReference type="InterPro" id="IPR036641">
    <property type="entry name" value="HPT_dom_sf"/>
</dbReference>
<dbReference type="Pfam" id="PF02895">
    <property type="entry name" value="H-kinase_dim"/>
    <property type="match status" value="1"/>
</dbReference>
<dbReference type="RefSeq" id="WP_151966492.1">
    <property type="nucleotide sequence ID" value="NZ_AP019860.1"/>
</dbReference>
<evidence type="ECO:0000256" key="5">
    <source>
        <dbReference type="ARBA" id="ARBA00022777"/>
    </source>
</evidence>
<dbReference type="PANTHER" id="PTHR43395">
    <property type="entry name" value="SENSOR HISTIDINE KINASE CHEA"/>
    <property type="match status" value="1"/>
</dbReference>
<dbReference type="Gene3D" id="1.20.120.160">
    <property type="entry name" value="HPT domain"/>
    <property type="match status" value="2"/>
</dbReference>
<dbReference type="SMART" id="SM01231">
    <property type="entry name" value="H-kinase_dim"/>
    <property type="match status" value="1"/>
</dbReference>
<dbReference type="InterPro" id="IPR051315">
    <property type="entry name" value="Bact_Chemotaxis_CheA"/>
</dbReference>
<evidence type="ECO:0000259" key="10">
    <source>
        <dbReference type="PROSITE" id="PS50851"/>
    </source>
</evidence>
<dbReference type="SUPFAM" id="SSF55874">
    <property type="entry name" value="ATPase domain of HSP90 chaperone/DNA topoisomerase II/histidine kinase"/>
    <property type="match status" value="1"/>
</dbReference>
<dbReference type="Pfam" id="PF02518">
    <property type="entry name" value="HATPase_c"/>
    <property type="match status" value="1"/>
</dbReference>
<dbReference type="EC" id="2.7.13.3" evidence="2"/>
<dbReference type="Gene3D" id="3.40.50.2300">
    <property type="match status" value="1"/>
</dbReference>
<comment type="catalytic activity">
    <reaction evidence="1">
        <text>ATP + protein L-histidine = ADP + protein N-phospho-L-histidine.</text>
        <dbReference type="EC" id="2.7.13.3"/>
    </reaction>
</comment>
<dbReference type="InterPro" id="IPR036061">
    <property type="entry name" value="CheW-like_dom_sf"/>
</dbReference>
<dbReference type="PANTHER" id="PTHR43395:SF1">
    <property type="entry name" value="CHEMOTAXIS PROTEIN CHEA"/>
    <property type="match status" value="1"/>
</dbReference>
<evidence type="ECO:0000259" key="11">
    <source>
        <dbReference type="PROSITE" id="PS50894"/>
    </source>
</evidence>
<dbReference type="SMART" id="SM00448">
    <property type="entry name" value="REC"/>
    <property type="match status" value="1"/>
</dbReference>
<feature type="modified residue" description="Phosphohistidine" evidence="6">
    <location>
        <position position="202"/>
    </location>
</feature>
<dbReference type="Gene3D" id="3.30.565.10">
    <property type="entry name" value="Histidine kinase-like ATPase, C-terminal domain"/>
    <property type="match status" value="1"/>
</dbReference>
<dbReference type="InterPro" id="IPR001789">
    <property type="entry name" value="Sig_transdc_resp-reg_receiver"/>
</dbReference>
<dbReference type="SUPFAM" id="SSF47226">
    <property type="entry name" value="Histidine-containing phosphotransfer domain, HPT domain"/>
    <property type="match status" value="2"/>
</dbReference>
<feature type="modified residue" description="Phosphohistidine" evidence="6">
    <location>
        <position position="49"/>
    </location>
</feature>
<dbReference type="GO" id="GO:0005737">
    <property type="term" value="C:cytoplasm"/>
    <property type="evidence" value="ECO:0007669"/>
    <property type="project" value="InterPro"/>
</dbReference>
<protein>
    <recommendedName>
        <fullName evidence="2">histidine kinase</fullName>
        <ecNumber evidence="2">2.7.13.3</ecNumber>
    </recommendedName>
</protein>